<dbReference type="Proteomes" id="UP000193926">
    <property type="component" value="Unassembled WGS sequence"/>
</dbReference>
<reference evidence="1 2" key="1">
    <citation type="submission" date="2014-03" db="EMBL/GenBank/DDBJ databases">
        <title>The draft genome sequence of Marivita geojedonensis KCTC 23882.</title>
        <authorList>
            <person name="Lai Q."/>
            <person name="Shao Z."/>
        </authorList>
    </citation>
    <scope>NUCLEOTIDE SEQUENCE [LARGE SCALE GENOMIC DNA]</scope>
    <source>
        <strain evidence="1 2">DPG-138</strain>
    </source>
</reference>
<dbReference type="OrthoDB" id="5077630at2"/>
<proteinExistence type="predicted"/>
<evidence type="ECO:0000313" key="1">
    <source>
        <dbReference type="EMBL" id="OSQ43789.1"/>
    </source>
</evidence>
<gene>
    <name evidence="1" type="ORF">MGEO_19475</name>
</gene>
<protein>
    <recommendedName>
        <fullName evidence="3">CMD domain protein</fullName>
    </recommendedName>
</protein>
<dbReference type="RefSeq" id="WP_085641428.1">
    <property type="nucleotide sequence ID" value="NZ_JFKC01000034.1"/>
</dbReference>
<name>A0A1X4NBG4_9RHOB</name>
<dbReference type="AlphaFoldDB" id="A0A1X4NBG4"/>
<organism evidence="1 2">
    <name type="scientific">Marivita geojedonensis</name>
    <dbReference type="NCBI Taxonomy" id="1123756"/>
    <lineage>
        <taxon>Bacteria</taxon>
        <taxon>Pseudomonadati</taxon>
        <taxon>Pseudomonadota</taxon>
        <taxon>Alphaproteobacteria</taxon>
        <taxon>Rhodobacterales</taxon>
        <taxon>Roseobacteraceae</taxon>
        <taxon>Marivita</taxon>
    </lineage>
</organism>
<dbReference type="Gene3D" id="1.20.1290.10">
    <property type="entry name" value="AhpD-like"/>
    <property type="match status" value="1"/>
</dbReference>
<dbReference type="STRING" id="1123756.MGEO_19475"/>
<sequence>MNVFDTTTATAAGLGQVGSVADAVRARANIFEMTQAAEDAVLRPNETGALPHDLRAALAARMARQAGETRLAEHHLAGAGALTNLADPQQDGGKMHAGLISFVDKVATQTRDIAARDIVDLQGAGMSDPDIVRLCELVAFVAYQIRVVAGVRLMQGAVA</sequence>
<evidence type="ECO:0008006" key="3">
    <source>
        <dbReference type="Google" id="ProtNLM"/>
    </source>
</evidence>
<evidence type="ECO:0000313" key="2">
    <source>
        <dbReference type="Proteomes" id="UP000193926"/>
    </source>
</evidence>
<dbReference type="SUPFAM" id="SSF69118">
    <property type="entry name" value="AhpD-like"/>
    <property type="match status" value="1"/>
</dbReference>
<comment type="caution">
    <text evidence="1">The sequence shown here is derived from an EMBL/GenBank/DDBJ whole genome shotgun (WGS) entry which is preliminary data.</text>
</comment>
<dbReference type="InterPro" id="IPR029032">
    <property type="entry name" value="AhpD-like"/>
</dbReference>
<keyword evidence="2" id="KW-1185">Reference proteome</keyword>
<dbReference type="EMBL" id="JFKC01000034">
    <property type="protein sequence ID" value="OSQ43789.1"/>
    <property type="molecule type" value="Genomic_DNA"/>
</dbReference>
<accession>A0A1X4NBG4</accession>